<dbReference type="AlphaFoldDB" id="A0A0E9N8F1"/>
<dbReference type="STRING" id="1220578.FPE01S_07_00580"/>
<keyword evidence="2" id="KW-1185">Reference proteome</keyword>
<name>A0A0E9N8F1_9BACT</name>
<organism evidence="1 2">
    <name type="scientific">Flavihumibacter petaseus NBRC 106054</name>
    <dbReference type="NCBI Taxonomy" id="1220578"/>
    <lineage>
        <taxon>Bacteria</taxon>
        <taxon>Pseudomonadati</taxon>
        <taxon>Bacteroidota</taxon>
        <taxon>Chitinophagia</taxon>
        <taxon>Chitinophagales</taxon>
        <taxon>Chitinophagaceae</taxon>
        <taxon>Flavihumibacter</taxon>
    </lineage>
</organism>
<reference evidence="1 2" key="1">
    <citation type="submission" date="2015-04" db="EMBL/GenBank/DDBJ databases">
        <title>Whole genome shotgun sequence of Flavihumibacter petaseus NBRC 106054.</title>
        <authorList>
            <person name="Miyazawa S."/>
            <person name="Hosoyama A."/>
            <person name="Hashimoto M."/>
            <person name="Noguchi M."/>
            <person name="Tsuchikane K."/>
            <person name="Ohji S."/>
            <person name="Yamazoe A."/>
            <person name="Ichikawa N."/>
            <person name="Kimura A."/>
            <person name="Fujita N."/>
        </authorList>
    </citation>
    <scope>NUCLEOTIDE SEQUENCE [LARGE SCALE GENOMIC DNA]</scope>
    <source>
        <strain evidence="1 2">NBRC 106054</strain>
    </source>
</reference>
<evidence type="ECO:0000313" key="1">
    <source>
        <dbReference type="EMBL" id="GAO45670.1"/>
    </source>
</evidence>
<dbReference type="EMBL" id="BBWV01000007">
    <property type="protein sequence ID" value="GAO45670.1"/>
    <property type="molecule type" value="Genomic_DNA"/>
</dbReference>
<proteinExistence type="predicted"/>
<dbReference type="Proteomes" id="UP000033121">
    <property type="component" value="Unassembled WGS sequence"/>
</dbReference>
<accession>A0A0E9N8F1</accession>
<gene>
    <name evidence="1" type="ORF">FPE01S_07_00580</name>
</gene>
<protein>
    <submittedName>
        <fullName evidence="1">Uncharacterized protein</fullName>
    </submittedName>
</protein>
<comment type="caution">
    <text evidence="1">The sequence shown here is derived from an EMBL/GenBank/DDBJ whole genome shotgun (WGS) entry which is preliminary data.</text>
</comment>
<evidence type="ECO:0000313" key="2">
    <source>
        <dbReference type="Proteomes" id="UP000033121"/>
    </source>
</evidence>
<sequence>MSNSIEIFRVQFHEIAAPWPPGERKTEFTIPYSAFYGRGKHPVNPAFLVNSSNKNFRTIGAWYVDDETFNLTLDIPEGFSYNEIQNDWFEFWIGETS</sequence>